<proteinExistence type="predicted"/>
<dbReference type="Proteomes" id="UP001328107">
    <property type="component" value="Unassembled WGS sequence"/>
</dbReference>
<keyword evidence="2" id="KW-1185">Reference proteome</keyword>
<protein>
    <submittedName>
        <fullName evidence="1">Uncharacterized protein</fullName>
    </submittedName>
</protein>
<accession>A0AAN5C939</accession>
<dbReference type="AlphaFoldDB" id="A0AAN5C939"/>
<organism evidence="1 2">
    <name type="scientific">Pristionchus mayeri</name>
    <dbReference type="NCBI Taxonomy" id="1317129"/>
    <lineage>
        <taxon>Eukaryota</taxon>
        <taxon>Metazoa</taxon>
        <taxon>Ecdysozoa</taxon>
        <taxon>Nematoda</taxon>
        <taxon>Chromadorea</taxon>
        <taxon>Rhabditida</taxon>
        <taxon>Rhabditina</taxon>
        <taxon>Diplogasteromorpha</taxon>
        <taxon>Diplogasteroidea</taxon>
        <taxon>Neodiplogasteridae</taxon>
        <taxon>Pristionchus</taxon>
    </lineage>
</organism>
<reference evidence="2" key="1">
    <citation type="submission" date="2022-10" db="EMBL/GenBank/DDBJ databases">
        <title>Genome assembly of Pristionchus species.</title>
        <authorList>
            <person name="Yoshida K."/>
            <person name="Sommer R.J."/>
        </authorList>
    </citation>
    <scope>NUCLEOTIDE SEQUENCE [LARGE SCALE GENOMIC DNA]</scope>
    <source>
        <strain evidence="2">RS5460</strain>
    </source>
</reference>
<evidence type="ECO:0000313" key="2">
    <source>
        <dbReference type="Proteomes" id="UP001328107"/>
    </source>
</evidence>
<comment type="caution">
    <text evidence="1">The sequence shown here is derived from an EMBL/GenBank/DDBJ whole genome shotgun (WGS) entry which is preliminary data.</text>
</comment>
<feature type="non-terminal residue" evidence="1">
    <location>
        <position position="1"/>
    </location>
</feature>
<gene>
    <name evidence="1" type="ORF">PMAYCL1PPCAC_03066</name>
</gene>
<name>A0AAN5C939_9BILA</name>
<feature type="non-terminal residue" evidence="1">
    <location>
        <position position="232"/>
    </location>
</feature>
<dbReference type="EMBL" id="BTRK01000001">
    <property type="protein sequence ID" value="GMR32871.1"/>
    <property type="molecule type" value="Genomic_DNA"/>
</dbReference>
<sequence>PPLTPSPSQLQRFMNRSLFLICLVQSAPWDEFKAARCRKEMICLVPGRCLGVGAGDSKPVGVLEFFDGTKGQIEECDGVVGIRPYSEHKWLVVMRQKGPEQKMMQLLKKEGKEDKLIFECKPTGGEDAAITVSTELVKGVEHVKLANHSVVQCEFELSFPNEESTEFIPHSNSKFVALEVGGVRWQMKAKDLSTRIGNYKGCNPDLIKFNNTNDEEEKYEQVDARRFAVACK</sequence>
<evidence type="ECO:0000313" key="1">
    <source>
        <dbReference type="EMBL" id="GMR32871.1"/>
    </source>
</evidence>